<dbReference type="PANTHER" id="PTHR37419:SF1">
    <property type="entry name" value="SERINE_THREONINE-PROTEIN KINASE TOXIN HIPA"/>
    <property type="match status" value="1"/>
</dbReference>
<evidence type="ECO:0000259" key="5">
    <source>
        <dbReference type="Pfam" id="PF13657"/>
    </source>
</evidence>
<evidence type="ECO:0008006" key="8">
    <source>
        <dbReference type="Google" id="ProtNLM"/>
    </source>
</evidence>
<dbReference type="Pfam" id="PF07804">
    <property type="entry name" value="HipA_C"/>
    <property type="match status" value="1"/>
</dbReference>
<organism evidence="6 7">
    <name type="scientific">Marivita lacus</name>
    <dbReference type="NCBI Taxonomy" id="1323742"/>
    <lineage>
        <taxon>Bacteria</taxon>
        <taxon>Pseudomonadati</taxon>
        <taxon>Pseudomonadota</taxon>
        <taxon>Alphaproteobacteria</taxon>
        <taxon>Rhodobacterales</taxon>
        <taxon>Roseobacteraceae</taxon>
        <taxon>Marivita</taxon>
    </lineage>
</organism>
<accession>A0ABQ1L065</accession>
<dbReference type="InterPro" id="IPR017508">
    <property type="entry name" value="HipA_N1"/>
</dbReference>
<feature type="domain" description="HipA N-terminal subdomain 1" evidence="5">
    <location>
        <begin position="5"/>
        <end position="100"/>
    </location>
</feature>
<gene>
    <name evidence="6" type="primary">hipA</name>
    <name evidence="6" type="ORF">GCM10011363_35550</name>
</gene>
<reference evidence="7" key="1">
    <citation type="journal article" date="2019" name="Int. J. Syst. Evol. Microbiol.">
        <title>The Global Catalogue of Microorganisms (GCM) 10K type strain sequencing project: providing services to taxonomists for standard genome sequencing and annotation.</title>
        <authorList>
            <consortium name="The Broad Institute Genomics Platform"/>
            <consortium name="The Broad Institute Genome Sequencing Center for Infectious Disease"/>
            <person name="Wu L."/>
            <person name="Ma J."/>
        </authorList>
    </citation>
    <scope>NUCLEOTIDE SEQUENCE [LARGE SCALE GENOMIC DNA]</scope>
    <source>
        <strain evidence="7">CGMCC 1.12478</strain>
    </source>
</reference>
<dbReference type="InterPro" id="IPR052028">
    <property type="entry name" value="HipA_Ser/Thr_kinase"/>
</dbReference>
<evidence type="ECO:0000259" key="4">
    <source>
        <dbReference type="Pfam" id="PF07804"/>
    </source>
</evidence>
<evidence type="ECO:0000313" key="7">
    <source>
        <dbReference type="Proteomes" id="UP000645462"/>
    </source>
</evidence>
<feature type="domain" description="HipA-like C-terminal" evidence="4">
    <location>
        <begin position="149"/>
        <end position="386"/>
    </location>
</feature>
<comment type="caution">
    <text evidence="6">The sequence shown here is derived from an EMBL/GenBank/DDBJ whole genome shotgun (WGS) entry which is preliminary data.</text>
</comment>
<dbReference type="NCBIfam" id="TIGR03071">
    <property type="entry name" value="couple_hipA"/>
    <property type="match status" value="1"/>
</dbReference>
<keyword evidence="7" id="KW-1185">Reference proteome</keyword>
<evidence type="ECO:0000256" key="2">
    <source>
        <dbReference type="ARBA" id="ARBA00022679"/>
    </source>
</evidence>
<dbReference type="Gene3D" id="1.10.1070.20">
    <property type="match status" value="1"/>
</dbReference>
<sequence>MLELDVFLEAQPTPVGRLARNDHGDISFRYLRDDLPHPISTSLPVAEKPFGDNETRGFFDNLLFENAQRDQIMQRHGLDHSDTVGLLYHLGRDCPGAISVVSRGEGPAKHPGNLDTDYDPLDDDALRDLMISLRDRRRVPDGTGDPSPLAGVQGKVAVAMLPDGRFGFPRSGLNVPTTHILKVPRAAEMRLVDHENVSMQIAQDVLAHPVADTSILEFEDLRVLLVERFDRQVEGAQVSRIHQEDFCQALGLGPTLKYERNGVDERAFSARRVGELILSCDSPGQTRQAFLEGALVNLLLGNTDNHAKNHGLLYHGARPQLAPFYDIVPVLLDDQVTHQMSFKIGAAEMTDDITTEDIARFLQDLGYRRMTPKLKSRLCEIVSALVARVPEMRGPGMKRLGDAIAEQARWLAPAIGCDDDIPERDLVIINRP</sequence>
<dbReference type="EMBL" id="BMFC01000011">
    <property type="protein sequence ID" value="GGC16025.1"/>
    <property type="molecule type" value="Genomic_DNA"/>
</dbReference>
<evidence type="ECO:0000313" key="6">
    <source>
        <dbReference type="EMBL" id="GGC16025.1"/>
    </source>
</evidence>
<name>A0ABQ1L065_9RHOB</name>
<evidence type="ECO:0000256" key="3">
    <source>
        <dbReference type="ARBA" id="ARBA00022777"/>
    </source>
</evidence>
<dbReference type="PANTHER" id="PTHR37419">
    <property type="entry name" value="SERINE/THREONINE-PROTEIN KINASE TOXIN HIPA"/>
    <property type="match status" value="1"/>
</dbReference>
<proteinExistence type="inferred from homology"/>
<dbReference type="Pfam" id="PF13657">
    <property type="entry name" value="Couple_hipA"/>
    <property type="match status" value="1"/>
</dbReference>
<dbReference type="RefSeq" id="WP_188483431.1">
    <property type="nucleotide sequence ID" value="NZ_BMFC01000011.1"/>
</dbReference>
<dbReference type="InterPro" id="IPR012893">
    <property type="entry name" value="HipA-like_C"/>
</dbReference>
<protein>
    <recommendedName>
        <fullName evidence="8">Type II toxin-antitoxin system HipA family toxin</fullName>
    </recommendedName>
</protein>
<keyword evidence="3" id="KW-0418">Kinase</keyword>
<evidence type="ECO:0000256" key="1">
    <source>
        <dbReference type="ARBA" id="ARBA00010164"/>
    </source>
</evidence>
<comment type="similarity">
    <text evidence="1">Belongs to the HipA Ser/Thr kinase family.</text>
</comment>
<keyword evidence="2" id="KW-0808">Transferase</keyword>
<dbReference type="Proteomes" id="UP000645462">
    <property type="component" value="Unassembled WGS sequence"/>
</dbReference>